<protein>
    <submittedName>
        <fullName evidence="2">NADPH:quinone reductase-like Zn-dependent oxidoreductase</fullName>
    </submittedName>
</protein>
<comment type="caution">
    <text evidence="2">The sequence shown here is derived from an EMBL/GenBank/DDBJ whole genome shotgun (WGS) entry which is preliminary data.</text>
</comment>
<sequence length="307" mass="32309">MRAMSYQQYGDPEVLELAELPMPKVAPGEVLIRVRSAAVNPVDWKLMAGYLDGAMQTFFPVVPGWDVAGVVESVGLDTPEFLPGEEVIAYARKDFVHDGTYSEFIPVPTRSVARKPAAGDWDQAAGLPLAGLTAYQLLTRLGTESDDIVLIHAAAGGVGVLGSQIALAKGARVIGTASERNHEFLRSLGVEPVAYGEGLVERVRALAPVGVDVVVDFAGGALPVTQAVLRDGGRHGSIADASVADAGGTYAWVRPDGDDLQVLADLVDAGKLTVPIAEVFPLEQAAEALRLNQTGHVRGKIAINVSR</sequence>
<accession>A0A2N3Y275</accession>
<evidence type="ECO:0000313" key="2">
    <source>
        <dbReference type="EMBL" id="PKW17036.1"/>
    </source>
</evidence>
<gene>
    <name evidence="2" type="ORF">A8926_4956</name>
</gene>
<dbReference type="Gene3D" id="3.40.50.720">
    <property type="entry name" value="NAD(P)-binding Rossmann-like Domain"/>
    <property type="match status" value="1"/>
</dbReference>
<dbReference type="GO" id="GO:0016491">
    <property type="term" value="F:oxidoreductase activity"/>
    <property type="evidence" value="ECO:0007669"/>
    <property type="project" value="InterPro"/>
</dbReference>
<dbReference type="InterPro" id="IPR020843">
    <property type="entry name" value="ER"/>
</dbReference>
<dbReference type="SUPFAM" id="SSF51735">
    <property type="entry name" value="NAD(P)-binding Rossmann-fold domains"/>
    <property type="match status" value="1"/>
</dbReference>
<name>A0A2N3Y275_SACSN</name>
<dbReference type="PANTHER" id="PTHR11695">
    <property type="entry name" value="ALCOHOL DEHYDROGENASE RELATED"/>
    <property type="match status" value="1"/>
</dbReference>
<evidence type="ECO:0000313" key="3">
    <source>
        <dbReference type="Proteomes" id="UP000233786"/>
    </source>
</evidence>
<dbReference type="CDD" id="cd05289">
    <property type="entry name" value="MDR_like_2"/>
    <property type="match status" value="1"/>
</dbReference>
<organism evidence="2 3">
    <name type="scientific">Saccharopolyspora spinosa</name>
    <dbReference type="NCBI Taxonomy" id="60894"/>
    <lineage>
        <taxon>Bacteria</taxon>
        <taxon>Bacillati</taxon>
        <taxon>Actinomycetota</taxon>
        <taxon>Actinomycetes</taxon>
        <taxon>Pseudonocardiales</taxon>
        <taxon>Pseudonocardiaceae</taxon>
        <taxon>Saccharopolyspora</taxon>
    </lineage>
</organism>
<dbReference type="EMBL" id="PJNB01000001">
    <property type="protein sequence ID" value="PKW17036.1"/>
    <property type="molecule type" value="Genomic_DNA"/>
</dbReference>
<dbReference type="RefSeq" id="WP_044572690.1">
    <property type="nucleotide sequence ID" value="NZ_CP061007.1"/>
</dbReference>
<feature type="domain" description="Enoyl reductase (ER)" evidence="1">
    <location>
        <begin position="10"/>
        <end position="303"/>
    </location>
</feature>
<dbReference type="Pfam" id="PF08240">
    <property type="entry name" value="ADH_N"/>
    <property type="match status" value="1"/>
</dbReference>
<dbReference type="AlphaFoldDB" id="A0A2N3Y275"/>
<dbReference type="InterPro" id="IPR013154">
    <property type="entry name" value="ADH-like_N"/>
</dbReference>
<dbReference type="SMART" id="SM00829">
    <property type="entry name" value="PKS_ER"/>
    <property type="match status" value="1"/>
</dbReference>
<dbReference type="Pfam" id="PF13602">
    <property type="entry name" value="ADH_zinc_N_2"/>
    <property type="match status" value="1"/>
</dbReference>
<dbReference type="PANTHER" id="PTHR11695:SF294">
    <property type="entry name" value="RETICULON-4-INTERACTING PROTEIN 1, MITOCHONDRIAL"/>
    <property type="match status" value="1"/>
</dbReference>
<reference evidence="2" key="1">
    <citation type="submission" date="2017-12" db="EMBL/GenBank/DDBJ databases">
        <title>Sequencing the genomes of 1000 Actinobacteria strains.</title>
        <authorList>
            <person name="Klenk H.-P."/>
        </authorList>
    </citation>
    <scope>NUCLEOTIDE SEQUENCE [LARGE SCALE GENOMIC DNA]</scope>
    <source>
        <strain evidence="2">DSM 44228</strain>
    </source>
</reference>
<dbReference type="InterPro" id="IPR011032">
    <property type="entry name" value="GroES-like_sf"/>
</dbReference>
<proteinExistence type="predicted"/>
<dbReference type="Gene3D" id="3.90.180.10">
    <property type="entry name" value="Medium-chain alcohol dehydrogenases, catalytic domain"/>
    <property type="match status" value="1"/>
</dbReference>
<dbReference type="InterPro" id="IPR050700">
    <property type="entry name" value="YIM1/Zinc_Alcohol_DH_Fams"/>
</dbReference>
<keyword evidence="3" id="KW-1185">Reference proteome</keyword>
<dbReference type="STRING" id="994479.GCA_000194155_01472"/>
<dbReference type="OrthoDB" id="3727682at2"/>
<evidence type="ECO:0000259" key="1">
    <source>
        <dbReference type="SMART" id="SM00829"/>
    </source>
</evidence>
<dbReference type="Proteomes" id="UP000233786">
    <property type="component" value="Unassembled WGS sequence"/>
</dbReference>
<dbReference type="SUPFAM" id="SSF50129">
    <property type="entry name" value="GroES-like"/>
    <property type="match status" value="1"/>
</dbReference>
<dbReference type="InterPro" id="IPR036291">
    <property type="entry name" value="NAD(P)-bd_dom_sf"/>
</dbReference>